<protein>
    <submittedName>
        <fullName evidence="13">RnfABCDGE type electron transport complex subunit B</fullName>
    </submittedName>
</protein>
<keyword evidence="10" id="KW-0812">Transmembrane</keyword>
<proteinExistence type="inferred from homology"/>
<dbReference type="PROSITE" id="PS00198">
    <property type="entry name" value="4FE4S_FER_1"/>
    <property type="match status" value="1"/>
</dbReference>
<accession>A0A1V1P7T8</accession>
<keyword evidence="4" id="KW-0677">Repeat</keyword>
<comment type="caution">
    <text evidence="13">The sequence shown here is derived from an EMBL/GenBank/DDBJ whole genome shotgun (WGS) entry which is preliminary data.</text>
</comment>
<dbReference type="Proteomes" id="UP000189670">
    <property type="component" value="Unassembled WGS sequence"/>
</dbReference>
<dbReference type="PANTHER" id="PTHR43560:SF1">
    <property type="entry name" value="ION-TRANSLOCATING OXIDOREDUCTASE COMPLEX SUBUNIT B"/>
    <property type="match status" value="1"/>
</dbReference>
<evidence type="ECO:0000256" key="10">
    <source>
        <dbReference type="SAM" id="Phobius"/>
    </source>
</evidence>
<gene>
    <name evidence="13" type="ORF">OMM_08565</name>
</gene>
<keyword evidence="7" id="KW-0408">Iron</keyword>
<dbReference type="Gene3D" id="1.10.15.40">
    <property type="entry name" value="Electron transport complex subunit B, putative Fe-S cluster"/>
    <property type="match status" value="1"/>
</dbReference>
<evidence type="ECO:0000313" key="13">
    <source>
        <dbReference type="EMBL" id="ETR70775.1"/>
    </source>
</evidence>
<keyword evidence="8" id="KW-0411">Iron-sulfur</keyword>
<dbReference type="GO" id="GO:0009055">
    <property type="term" value="F:electron transfer activity"/>
    <property type="evidence" value="ECO:0007669"/>
    <property type="project" value="InterPro"/>
</dbReference>
<keyword evidence="9 10" id="KW-0472">Membrane</keyword>
<dbReference type="EMBL" id="ATBP01000371">
    <property type="protein sequence ID" value="ETR70775.1"/>
    <property type="molecule type" value="Genomic_DNA"/>
</dbReference>
<dbReference type="PANTHER" id="PTHR43560">
    <property type="entry name" value="ION-TRANSLOCATING OXIDOREDUCTASE COMPLEX SUBUNIT B"/>
    <property type="match status" value="1"/>
</dbReference>
<dbReference type="Pfam" id="PF04060">
    <property type="entry name" value="FeS"/>
    <property type="match status" value="1"/>
</dbReference>
<sequence>MTWVTISLSAGTLVGMAVILTYILGWANKAFHVEVDPRVEAINDVLPGANCGGCGFVGCGEYAEAVASGDTEVNKCTVGGASCAADIAGIMGVEVEESLPYRPVIHCGAHYSQRLQRTEYRGEQRCQTANIVAGVQGCTYGCLGFGDCTAACKYDAIHIIDGLASVDYDKCIGCGACANVCPRNIISMVPFRYEQMIAVTCSNKDFGKAVKDVCTVGCIGCKACQRNSNL</sequence>
<dbReference type="PROSITE" id="PS51656">
    <property type="entry name" value="4FE4S"/>
    <property type="match status" value="1"/>
</dbReference>
<evidence type="ECO:0000256" key="5">
    <source>
        <dbReference type="ARBA" id="ARBA00022967"/>
    </source>
</evidence>
<dbReference type="Pfam" id="PF00037">
    <property type="entry name" value="Fer4"/>
    <property type="match status" value="1"/>
</dbReference>
<evidence type="ECO:0000256" key="2">
    <source>
        <dbReference type="ARBA" id="ARBA00022485"/>
    </source>
</evidence>
<feature type="domain" description="4Fe-4S" evidence="12">
    <location>
        <begin position="34"/>
        <end position="93"/>
    </location>
</feature>
<keyword evidence="3" id="KW-0479">Metal-binding</keyword>
<evidence type="ECO:0000256" key="4">
    <source>
        <dbReference type="ARBA" id="ARBA00022737"/>
    </source>
</evidence>
<evidence type="ECO:0000256" key="9">
    <source>
        <dbReference type="ARBA" id="ARBA00023136"/>
    </source>
</evidence>
<evidence type="ECO:0000256" key="6">
    <source>
        <dbReference type="ARBA" id="ARBA00022982"/>
    </source>
</evidence>
<dbReference type="InterPro" id="IPR017900">
    <property type="entry name" value="4Fe4S_Fe_S_CS"/>
</dbReference>
<dbReference type="AlphaFoldDB" id="A0A1V1P7T8"/>
<keyword evidence="5" id="KW-1278">Translocase</keyword>
<keyword evidence="2" id="KW-0004">4Fe-4S</keyword>
<dbReference type="SUPFAM" id="SSF54862">
    <property type="entry name" value="4Fe-4S ferredoxins"/>
    <property type="match status" value="1"/>
</dbReference>
<dbReference type="HAMAP" id="MF_00463">
    <property type="entry name" value="RsxB_RnfB"/>
    <property type="match status" value="1"/>
</dbReference>
<evidence type="ECO:0000259" key="12">
    <source>
        <dbReference type="PROSITE" id="PS51656"/>
    </source>
</evidence>
<dbReference type="InterPro" id="IPR010207">
    <property type="entry name" value="Elect_transpt_cplx_RnfB/RsxB"/>
</dbReference>
<dbReference type="GO" id="GO:0046872">
    <property type="term" value="F:metal ion binding"/>
    <property type="evidence" value="ECO:0007669"/>
    <property type="project" value="UniProtKB-KW"/>
</dbReference>
<evidence type="ECO:0000256" key="8">
    <source>
        <dbReference type="ARBA" id="ARBA00023014"/>
    </source>
</evidence>
<keyword evidence="1" id="KW-0813">Transport</keyword>
<evidence type="ECO:0000256" key="3">
    <source>
        <dbReference type="ARBA" id="ARBA00022723"/>
    </source>
</evidence>
<keyword evidence="6" id="KW-0249">Electron transport</keyword>
<organism evidence="13 14">
    <name type="scientific">Candidatus Magnetoglobus multicellularis str. Araruama</name>
    <dbReference type="NCBI Taxonomy" id="890399"/>
    <lineage>
        <taxon>Bacteria</taxon>
        <taxon>Pseudomonadati</taxon>
        <taxon>Thermodesulfobacteriota</taxon>
        <taxon>Desulfobacteria</taxon>
        <taxon>Desulfobacterales</taxon>
        <taxon>Desulfobacteraceae</taxon>
        <taxon>Candidatus Magnetoglobus</taxon>
    </lineage>
</organism>
<name>A0A1V1P7T8_9BACT</name>
<evidence type="ECO:0000256" key="1">
    <source>
        <dbReference type="ARBA" id="ARBA00022448"/>
    </source>
</evidence>
<dbReference type="PROSITE" id="PS51379">
    <property type="entry name" value="4FE4S_FER_2"/>
    <property type="match status" value="1"/>
</dbReference>
<dbReference type="InterPro" id="IPR050395">
    <property type="entry name" value="4Fe4S_Ferredoxin_RnfB"/>
</dbReference>
<feature type="transmembrane region" description="Helical" evidence="10">
    <location>
        <begin position="6"/>
        <end position="24"/>
    </location>
</feature>
<reference evidence="14" key="1">
    <citation type="submission" date="2012-11" db="EMBL/GenBank/DDBJ databases">
        <authorList>
            <person name="Lucero-Rivera Y.E."/>
            <person name="Tovar-Ramirez D."/>
        </authorList>
    </citation>
    <scope>NUCLEOTIDE SEQUENCE [LARGE SCALE GENOMIC DNA]</scope>
    <source>
        <strain evidence="14">Araruama</strain>
    </source>
</reference>
<evidence type="ECO:0000313" key="14">
    <source>
        <dbReference type="Proteomes" id="UP000189670"/>
    </source>
</evidence>
<dbReference type="Gene3D" id="3.30.70.20">
    <property type="match status" value="1"/>
</dbReference>
<dbReference type="GO" id="GO:0051539">
    <property type="term" value="F:4 iron, 4 sulfur cluster binding"/>
    <property type="evidence" value="ECO:0007669"/>
    <property type="project" value="UniProtKB-KW"/>
</dbReference>
<dbReference type="InterPro" id="IPR017896">
    <property type="entry name" value="4Fe4S_Fe-S-bd"/>
</dbReference>
<evidence type="ECO:0000256" key="7">
    <source>
        <dbReference type="ARBA" id="ARBA00023004"/>
    </source>
</evidence>
<keyword evidence="10" id="KW-1133">Transmembrane helix</keyword>
<dbReference type="NCBIfam" id="TIGR01944">
    <property type="entry name" value="rnfB"/>
    <property type="match status" value="1"/>
</dbReference>
<feature type="non-terminal residue" evidence="13">
    <location>
        <position position="230"/>
    </location>
</feature>
<dbReference type="InterPro" id="IPR007202">
    <property type="entry name" value="4Fe-4S_dom"/>
</dbReference>
<evidence type="ECO:0000259" key="11">
    <source>
        <dbReference type="PROSITE" id="PS51379"/>
    </source>
</evidence>
<feature type="domain" description="4Fe-4S ferredoxin-type" evidence="11">
    <location>
        <begin position="162"/>
        <end position="191"/>
    </location>
</feature>